<dbReference type="SUPFAM" id="SSF69103">
    <property type="entry name" value="Arp2/3 complex 16 kDa subunit ARPC5"/>
    <property type="match status" value="1"/>
</dbReference>
<feature type="region of interest" description="Disordered" evidence="7">
    <location>
        <begin position="23"/>
        <end position="43"/>
    </location>
</feature>
<dbReference type="GO" id="GO:0030833">
    <property type="term" value="P:regulation of actin filament polymerization"/>
    <property type="evidence" value="ECO:0007669"/>
    <property type="project" value="InterPro"/>
</dbReference>
<dbReference type="AlphaFoldDB" id="C1C1X8"/>
<dbReference type="Gene3D" id="1.25.40.190">
    <property type="entry name" value="Actin-related protein 2/3 complex subunit 5"/>
    <property type="match status" value="1"/>
</dbReference>
<accession>C1C1X8</accession>
<evidence type="ECO:0000256" key="4">
    <source>
        <dbReference type="ARBA" id="ARBA00023212"/>
    </source>
</evidence>
<evidence type="ECO:0000256" key="2">
    <source>
        <dbReference type="ARBA" id="ARBA00006084"/>
    </source>
</evidence>
<dbReference type="InterPro" id="IPR006789">
    <property type="entry name" value="ARPC5"/>
</dbReference>
<dbReference type="Pfam" id="PF04699">
    <property type="entry name" value="P16-Arc"/>
    <property type="match status" value="1"/>
</dbReference>
<evidence type="ECO:0000256" key="5">
    <source>
        <dbReference type="ARBA" id="ARBA00060329"/>
    </source>
</evidence>
<protein>
    <recommendedName>
        <fullName evidence="6">Actin-related protein 2/3 complex subunit 5</fullName>
    </recommendedName>
</protein>
<comment type="function">
    <text evidence="6">Functions as component of the Arp2/3 complex which is involved in regulation of actin polymerization and together with an activating nucleation-promoting factor (NPF) mediates the formation of branched actin networks. Arp2/3 complex plays a critical role in the control of cell morphogenesis via the modulation of cell polarity development.</text>
</comment>
<gene>
    <name evidence="8" type="primary">ARPC5</name>
</gene>
<dbReference type="PANTHER" id="PTHR12644">
    <property type="entry name" value="ARP2/3 COMPLEX 16 KD SUBUNIT P16-ARC"/>
    <property type="match status" value="1"/>
</dbReference>
<sequence length="162" mass="18057">MSVNTASNAFRRVDVDQFNEDNFIDEEGNVNNNNSSPVKRDSTEQNIEAEVNAFLSSNKILEALKSLLQTSPVSSSDPLMPIVMRALLSVKQAQVEGIVKALDSDQRDILMRYVYKGFEIPSEGSSGHLLVWHEKIYEQSGVGSIVRVLTDRKQAQIRTLST</sequence>
<comment type="subcellular location">
    <subcellularLocation>
        <location evidence="1">Cytoplasm</location>
        <location evidence="1">Cytoskeleton</location>
    </subcellularLocation>
</comment>
<dbReference type="PIRSF" id="PIRSF039096">
    <property type="entry name" value="p16-ARC"/>
    <property type="match status" value="1"/>
</dbReference>
<proteinExistence type="evidence at transcript level"/>
<evidence type="ECO:0000256" key="6">
    <source>
        <dbReference type="RuleBase" id="RU004301"/>
    </source>
</evidence>
<keyword evidence="3" id="KW-0963">Cytoplasm</keyword>
<comment type="similarity">
    <text evidence="2 6">Belongs to the ARPC5 family.</text>
</comment>
<dbReference type="GO" id="GO:0034314">
    <property type="term" value="P:Arp2/3 complex-mediated actin nucleation"/>
    <property type="evidence" value="ECO:0007669"/>
    <property type="project" value="InterPro"/>
</dbReference>
<dbReference type="EMBL" id="BT080857">
    <property type="protein sequence ID" value="ACO15281.1"/>
    <property type="molecule type" value="mRNA"/>
</dbReference>
<dbReference type="FunFam" id="1.25.40.190:FF:000003">
    <property type="entry name" value="Actin-related protein 2/3 complex subunit 5"/>
    <property type="match status" value="1"/>
</dbReference>
<evidence type="ECO:0000256" key="1">
    <source>
        <dbReference type="ARBA" id="ARBA00004245"/>
    </source>
</evidence>
<dbReference type="InterPro" id="IPR036743">
    <property type="entry name" value="ARPC5_sf"/>
</dbReference>
<evidence type="ECO:0000256" key="7">
    <source>
        <dbReference type="SAM" id="MobiDB-lite"/>
    </source>
</evidence>
<reference evidence="8" key="1">
    <citation type="submission" date="2009-03" db="EMBL/GenBank/DDBJ databases">
        <title>Caligus clemensi ESTs and full-length cDNAs.</title>
        <authorList>
            <person name="Yasuike M."/>
            <person name="von Schalburg K."/>
            <person name="Cooper G."/>
            <person name="Leong J."/>
            <person name="Jones S.R.M."/>
            <person name="Koop B.F."/>
        </authorList>
    </citation>
    <scope>NUCLEOTIDE SEQUENCE</scope>
    <source>
        <tissue evidence="8">Whole</tissue>
    </source>
</reference>
<name>C1C1X8_CALCM</name>
<comment type="function">
    <text evidence="5">Functions as a component of the Arp2/3 complex which is involved in regulation of actin polymerization and together with an activating nucleation-promoting factor (NPF) mediates the formation of branched actin networks.</text>
</comment>
<evidence type="ECO:0000256" key="3">
    <source>
        <dbReference type="ARBA" id="ARBA00022490"/>
    </source>
</evidence>
<keyword evidence="4 6" id="KW-0206">Cytoskeleton</keyword>
<dbReference type="GO" id="GO:0005885">
    <property type="term" value="C:Arp2/3 protein complex"/>
    <property type="evidence" value="ECO:0007669"/>
    <property type="project" value="InterPro"/>
</dbReference>
<evidence type="ECO:0000313" key="8">
    <source>
        <dbReference type="EMBL" id="ACO15281.1"/>
    </source>
</evidence>
<organism evidence="8">
    <name type="scientific">Caligus clemensi</name>
    <name type="common">Sea louse</name>
    <dbReference type="NCBI Taxonomy" id="344056"/>
    <lineage>
        <taxon>Eukaryota</taxon>
        <taxon>Metazoa</taxon>
        <taxon>Ecdysozoa</taxon>
        <taxon>Arthropoda</taxon>
        <taxon>Crustacea</taxon>
        <taxon>Multicrustacea</taxon>
        <taxon>Hexanauplia</taxon>
        <taxon>Copepoda</taxon>
        <taxon>Siphonostomatoida</taxon>
        <taxon>Caligidae</taxon>
        <taxon>Caligus</taxon>
    </lineage>
</organism>